<dbReference type="EMBL" id="BAAAJX010000015">
    <property type="protein sequence ID" value="GAA1494230.1"/>
    <property type="molecule type" value="Genomic_DNA"/>
</dbReference>
<keyword evidence="2" id="KW-0812">Transmembrane</keyword>
<feature type="transmembrane region" description="Helical" evidence="2">
    <location>
        <begin position="47"/>
        <end position="68"/>
    </location>
</feature>
<evidence type="ECO:0000256" key="2">
    <source>
        <dbReference type="SAM" id="Phobius"/>
    </source>
</evidence>
<keyword evidence="4" id="KW-1185">Reference proteome</keyword>
<feature type="transmembrane region" description="Helical" evidence="2">
    <location>
        <begin position="206"/>
        <end position="226"/>
    </location>
</feature>
<evidence type="ECO:0008006" key="5">
    <source>
        <dbReference type="Google" id="ProtNLM"/>
    </source>
</evidence>
<evidence type="ECO:0000313" key="4">
    <source>
        <dbReference type="Proteomes" id="UP001501742"/>
    </source>
</evidence>
<sequence>MNATRSLGLRVALRFPTTLVISVPHVLVFLPLAIWNDNPGTDFIVQMWGIAVAGTLVVEASVALVIAAERRSGRVAPTASTPDPSTRWEPQRVATVARTVTIISVVANLTSALLGASTLRSQVDAVLPSGAASILTPFASWAQVALALLVAARFLGGLSQVAVLRWIGVLLLAQIAVASILTITARAVSFLVLLVVLAFLTNLVPRAWIAGGIGVLAVLWPTVYAVRNQLRTAHGIDVDADVSASDRLRFDEQIVRAAQYGPGHDLGQPGLWDSLRYGLVPRVLDPGRAGVSSGNLINEYLGGVDFSAYTFLPVATAWFFWGTFTVVLLYAACAAAVMALRPWRAIARRPYAVVLLTLMLGGPLAWFSTPPDTTIALLQTLVTTLPVFLVLHLWARRSEPPVPRDVGRPSSERTDVVAAAS</sequence>
<evidence type="ECO:0000313" key="3">
    <source>
        <dbReference type="EMBL" id="GAA1494230.1"/>
    </source>
</evidence>
<organism evidence="3 4">
    <name type="scientific">Curtobacterium herbarum</name>
    <dbReference type="NCBI Taxonomy" id="150122"/>
    <lineage>
        <taxon>Bacteria</taxon>
        <taxon>Bacillati</taxon>
        <taxon>Actinomycetota</taxon>
        <taxon>Actinomycetes</taxon>
        <taxon>Micrococcales</taxon>
        <taxon>Microbacteriaceae</taxon>
        <taxon>Curtobacterium</taxon>
    </lineage>
</organism>
<keyword evidence="2" id="KW-1133">Transmembrane helix</keyword>
<gene>
    <name evidence="3" type="ORF">GCM10009627_25760</name>
</gene>
<dbReference type="RefSeq" id="WP_204609687.1">
    <property type="nucleotide sequence ID" value="NZ_BAAAJX010000015.1"/>
</dbReference>
<evidence type="ECO:0000256" key="1">
    <source>
        <dbReference type="SAM" id="MobiDB-lite"/>
    </source>
</evidence>
<comment type="caution">
    <text evidence="3">The sequence shown here is derived from an EMBL/GenBank/DDBJ whole genome shotgun (WGS) entry which is preliminary data.</text>
</comment>
<feature type="transmembrane region" description="Helical" evidence="2">
    <location>
        <begin position="134"/>
        <end position="155"/>
    </location>
</feature>
<name>A0ABP4KA68_9MICO</name>
<accession>A0ABP4KA68</accession>
<feature type="compositionally biased region" description="Basic and acidic residues" evidence="1">
    <location>
        <begin position="405"/>
        <end position="415"/>
    </location>
</feature>
<keyword evidence="2" id="KW-0472">Membrane</keyword>
<reference evidence="4" key="1">
    <citation type="journal article" date="2019" name="Int. J. Syst. Evol. Microbiol.">
        <title>The Global Catalogue of Microorganisms (GCM) 10K type strain sequencing project: providing services to taxonomists for standard genome sequencing and annotation.</title>
        <authorList>
            <consortium name="The Broad Institute Genomics Platform"/>
            <consortium name="The Broad Institute Genome Sequencing Center for Infectious Disease"/>
            <person name="Wu L."/>
            <person name="Ma J."/>
        </authorList>
    </citation>
    <scope>NUCLEOTIDE SEQUENCE [LARGE SCALE GENOMIC DNA]</scope>
    <source>
        <strain evidence="4">JCM 12140</strain>
    </source>
</reference>
<feature type="transmembrane region" description="Helical" evidence="2">
    <location>
        <begin position="12"/>
        <end position="35"/>
    </location>
</feature>
<feature type="transmembrane region" description="Helical" evidence="2">
    <location>
        <begin position="351"/>
        <end position="369"/>
    </location>
</feature>
<feature type="region of interest" description="Disordered" evidence="1">
    <location>
        <begin position="400"/>
        <end position="421"/>
    </location>
</feature>
<feature type="transmembrane region" description="Helical" evidence="2">
    <location>
        <begin position="318"/>
        <end position="339"/>
    </location>
</feature>
<feature type="transmembrane region" description="Helical" evidence="2">
    <location>
        <begin position="375"/>
        <end position="395"/>
    </location>
</feature>
<dbReference type="Proteomes" id="UP001501742">
    <property type="component" value="Unassembled WGS sequence"/>
</dbReference>
<feature type="transmembrane region" description="Helical" evidence="2">
    <location>
        <begin position="167"/>
        <end position="200"/>
    </location>
</feature>
<proteinExistence type="predicted"/>
<feature type="transmembrane region" description="Helical" evidence="2">
    <location>
        <begin position="95"/>
        <end position="114"/>
    </location>
</feature>
<protein>
    <recommendedName>
        <fullName evidence="5">Oligosaccharide repeat unit polymerase</fullName>
    </recommendedName>
</protein>